<gene>
    <name evidence="1" type="ORF">SKUN_001732</name>
</gene>
<dbReference type="PATRIC" id="fig|273035.7.peg.2164"/>
<dbReference type="Proteomes" id="UP000062963">
    <property type="component" value="Plasmid pSKU226"/>
</dbReference>
<sequence>MGEQDKIMIMINRWGYLNTEQISLLLNKKENITYKFIMKLVNNKFLNVDTLPKKNYYTLTSKAQSHLGRVHKKSIKVNYYELQHQDMLIKWLCSQTDIIHYQTERELKMENGNLNAYPDLIVFKNDDSEIYVEFERIRKSPDRFKTKLINFRDWLVAGGKIHWIMPTQTLTDWIKNQINNIAAYPLQHTYEIWNNNE</sequence>
<protein>
    <submittedName>
        <fullName evidence="1">Uncharacterized protein</fullName>
    </submittedName>
</protein>
<dbReference type="OrthoDB" id="391016at2"/>
<keyword evidence="1" id="KW-0614">Plasmid</keyword>
<dbReference type="EMBL" id="CP012423">
    <property type="protein sequence ID" value="ALA98584.1"/>
    <property type="molecule type" value="Genomic_DNA"/>
</dbReference>
<keyword evidence="2" id="KW-1185">Reference proteome</keyword>
<reference evidence="1 2" key="1">
    <citation type="journal article" date="2015" name="Genome Announc.">
        <title>Complete Genome Sequence of Spiroplasma kunkelii Strain CR2-3x, Causal Agent of Corn Stunt Disease in Zea mays L.</title>
        <authorList>
            <person name="Davis R.E."/>
            <person name="Shao J."/>
            <person name="Dally E.L."/>
            <person name="Zhao Y."/>
            <person name="Gasparich G.E."/>
            <person name="Gaynor B.J."/>
            <person name="Athey J.C."/>
            <person name="Harrison N.A."/>
            <person name="Donofrio N."/>
        </authorList>
    </citation>
    <scope>NUCLEOTIDE SEQUENCE [LARGE SCALE GENOMIC DNA]</scope>
    <source>
        <strain evidence="1 2">CR2-3x</strain>
        <plasmid evidence="1">pSKU226</plasmid>
    </source>
</reference>
<evidence type="ECO:0000313" key="2">
    <source>
        <dbReference type="Proteomes" id="UP000062963"/>
    </source>
</evidence>
<proteinExistence type="predicted"/>
<dbReference type="AlphaFoldDB" id="A0A0K2JJ18"/>
<accession>A0A0K2JJ18</accession>
<dbReference type="RefSeq" id="WP_053391600.1">
    <property type="nucleotide sequence ID" value="NZ_CP012423.1"/>
</dbReference>
<organism evidence="1 2">
    <name type="scientific">Spiroplasma kunkelii CR2-3x</name>
    <dbReference type="NCBI Taxonomy" id="273035"/>
    <lineage>
        <taxon>Bacteria</taxon>
        <taxon>Bacillati</taxon>
        <taxon>Mycoplasmatota</taxon>
        <taxon>Mollicutes</taxon>
        <taxon>Entomoplasmatales</taxon>
        <taxon>Spiroplasmataceae</taxon>
        <taxon>Spiroplasma</taxon>
    </lineage>
</organism>
<evidence type="ECO:0000313" key="1">
    <source>
        <dbReference type="EMBL" id="ALA98584.1"/>
    </source>
</evidence>
<name>A0A0K2JJ18_SPIKU</name>
<geneLocation type="plasmid" evidence="1 2">
    <name>pSKU226</name>
</geneLocation>
<dbReference type="KEGG" id="skn:SKUN_001732"/>